<dbReference type="Pfam" id="PF01636">
    <property type="entry name" value="APH"/>
    <property type="match status" value="1"/>
</dbReference>
<evidence type="ECO:0000313" key="3">
    <source>
        <dbReference type="Proteomes" id="UP000307380"/>
    </source>
</evidence>
<dbReference type="InterPro" id="IPR002575">
    <property type="entry name" value="Aminoglycoside_PTrfase"/>
</dbReference>
<dbReference type="Gene3D" id="3.90.1200.10">
    <property type="match status" value="1"/>
</dbReference>
<accession>A0A4S4FYB9</accession>
<sequence length="301" mass="32903">MQMHANQLHVDAELVSALVDAQYPEWSGLPIEPISGSGTVNAIFRIGHDLTARLPLQRTDPTLARSELEREAGALAEFAAVSPFPAPMPVALGRPGVGYPMPWAVQTWLDGEVASPVSVAASAALAQDLAELIRTLRSAPTRGRRFRGRGRGGILRDHDAYVLECIERTEQFSDGEPLRALWERFRELPDGASAVMTHGDLTPWNILTADDRLNGVLDAGSFGPADPSLDLVCAWHLFDARTRAVLRDALSAGEVEWRRGAAWAFQQAMGLVWYYRTSNPPMAGLGETTLARLLEDDELRS</sequence>
<feature type="domain" description="Aminoglycoside phosphotransferase" evidence="1">
    <location>
        <begin position="37"/>
        <end position="263"/>
    </location>
</feature>
<reference evidence="2 3" key="1">
    <citation type="submission" date="2019-04" db="EMBL/GenBank/DDBJ databases">
        <authorList>
            <person name="Jiang L."/>
        </authorList>
    </citation>
    <scope>NUCLEOTIDE SEQUENCE [LARGE SCALE GENOMIC DNA]</scope>
    <source>
        <strain evidence="2 3">YIM 131861</strain>
    </source>
</reference>
<dbReference type="AlphaFoldDB" id="A0A4S4FYB9"/>
<dbReference type="InterPro" id="IPR051678">
    <property type="entry name" value="AGP_Transferase"/>
</dbReference>
<dbReference type="InterPro" id="IPR011009">
    <property type="entry name" value="Kinase-like_dom_sf"/>
</dbReference>
<proteinExistence type="predicted"/>
<evidence type="ECO:0000259" key="1">
    <source>
        <dbReference type="Pfam" id="PF01636"/>
    </source>
</evidence>
<evidence type="ECO:0000313" key="2">
    <source>
        <dbReference type="EMBL" id="THG35015.1"/>
    </source>
</evidence>
<dbReference type="SUPFAM" id="SSF56112">
    <property type="entry name" value="Protein kinase-like (PK-like)"/>
    <property type="match status" value="1"/>
</dbReference>
<dbReference type="PANTHER" id="PTHR21310">
    <property type="entry name" value="AMINOGLYCOSIDE PHOSPHOTRANSFERASE-RELATED-RELATED"/>
    <property type="match status" value="1"/>
</dbReference>
<dbReference type="Gene3D" id="3.30.200.20">
    <property type="entry name" value="Phosphorylase Kinase, domain 1"/>
    <property type="match status" value="1"/>
</dbReference>
<dbReference type="OrthoDB" id="9797603at2"/>
<keyword evidence="3" id="KW-1185">Reference proteome</keyword>
<name>A0A4S4FYB9_9MICO</name>
<gene>
    <name evidence="2" type="ORF">E6C70_02750</name>
</gene>
<keyword evidence="2" id="KW-0808">Transferase</keyword>
<organism evidence="2 3">
    <name type="scientific">Orlajensenia flava</name>
    <dbReference type="NCBI Taxonomy" id="2565934"/>
    <lineage>
        <taxon>Bacteria</taxon>
        <taxon>Bacillati</taxon>
        <taxon>Actinomycetota</taxon>
        <taxon>Actinomycetes</taxon>
        <taxon>Micrococcales</taxon>
        <taxon>Microbacteriaceae</taxon>
        <taxon>Orlajensenia</taxon>
    </lineage>
</organism>
<comment type="caution">
    <text evidence="2">The sequence shown here is derived from an EMBL/GenBank/DDBJ whole genome shotgun (WGS) entry which is preliminary data.</text>
</comment>
<dbReference type="EMBL" id="SSSN01000003">
    <property type="protein sequence ID" value="THG35015.1"/>
    <property type="molecule type" value="Genomic_DNA"/>
</dbReference>
<dbReference type="Proteomes" id="UP000307380">
    <property type="component" value="Unassembled WGS sequence"/>
</dbReference>
<dbReference type="GO" id="GO:0016740">
    <property type="term" value="F:transferase activity"/>
    <property type="evidence" value="ECO:0007669"/>
    <property type="project" value="UniProtKB-KW"/>
</dbReference>
<protein>
    <submittedName>
        <fullName evidence="2">Aminoglycoside phosphotransferase</fullName>
    </submittedName>
</protein>
<dbReference type="PANTHER" id="PTHR21310:SF42">
    <property type="entry name" value="BIFUNCTIONAL AAC_APH"/>
    <property type="match status" value="1"/>
</dbReference>
<dbReference type="RefSeq" id="WP_136422003.1">
    <property type="nucleotide sequence ID" value="NZ_SSSN01000003.1"/>
</dbReference>